<evidence type="ECO:0000256" key="2">
    <source>
        <dbReference type="ARBA" id="ARBA00022723"/>
    </source>
</evidence>
<dbReference type="PANTHER" id="PTHR43270">
    <property type="entry name" value="BETA-ALA-HIS DIPEPTIDASE"/>
    <property type="match status" value="1"/>
</dbReference>
<keyword evidence="6" id="KW-1185">Reference proteome</keyword>
<evidence type="ECO:0000313" key="6">
    <source>
        <dbReference type="Proteomes" id="UP000324222"/>
    </source>
</evidence>
<protein>
    <submittedName>
        <fullName evidence="5">Cytosolic non-specific dipeptidase</fullName>
    </submittedName>
</protein>
<evidence type="ECO:0000313" key="5">
    <source>
        <dbReference type="EMBL" id="MPC42074.1"/>
    </source>
</evidence>
<dbReference type="InterPro" id="IPR011650">
    <property type="entry name" value="Peptidase_M20_dimer"/>
</dbReference>
<accession>A0A5B7FC48</accession>
<dbReference type="GO" id="GO:0008233">
    <property type="term" value="F:peptidase activity"/>
    <property type="evidence" value="ECO:0007669"/>
    <property type="project" value="UniProtKB-KW"/>
</dbReference>
<comment type="caution">
    <text evidence="5">The sequence shown here is derived from an EMBL/GenBank/DDBJ whole genome shotgun (WGS) entry which is preliminary data.</text>
</comment>
<sequence length="306" mass="34212">MADLIYLMNTLLDNKGNILIPGLMDEVAPLTSEEEKLYADIDFDVEDYRRDLGHDRLVHHQDKIKTLMARWRNPSLSLHGIEGAFSEPGAKTVIPRKVIGKFSIRIVPNQTPETVSKVTVDYLNKQWEKRGSPNKMKASLHHSGIHWLSDPNHPHIQAGRRAVRHTFGMDADMTRDGCSIPITLIMQAAFYHGGRCWMSDPNHSNYEAGRRATKLVYGVEPDMTREGGSIPVTLVLQVTEMEGSAPAWQADYTHQNYLAGRRATQLVYGVEPDLTREGGSIPITIILQPLPASVSDKAKTSCNDAY</sequence>
<dbReference type="InterPro" id="IPR051458">
    <property type="entry name" value="Cyt/Met_Dipeptidase"/>
</dbReference>
<dbReference type="GO" id="GO:0006508">
    <property type="term" value="P:proteolysis"/>
    <property type="evidence" value="ECO:0007669"/>
    <property type="project" value="UniProtKB-KW"/>
</dbReference>
<reference evidence="5 6" key="1">
    <citation type="submission" date="2019-05" db="EMBL/GenBank/DDBJ databases">
        <title>Another draft genome of Portunus trituberculatus and its Hox gene families provides insights of decapod evolution.</title>
        <authorList>
            <person name="Jeong J.-H."/>
            <person name="Song I."/>
            <person name="Kim S."/>
            <person name="Choi T."/>
            <person name="Kim D."/>
            <person name="Ryu S."/>
            <person name="Kim W."/>
        </authorList>
    </citation>
    <scope>NUCLEOTIDE SEQUENCE [LARGE SCALE GENOMIC DNA]</scope>
    <source>
        <tissue evidence="5">Muscle</tissue>
    </source>
</reference>
<dbReference type="Gene3D" id="3.30.70.360">
    <property type="match status" value="1"/>
</dbReference>
<feature type="domain" description="Peptidase M20 dimerisation" evidence="4">
    <location>
        <begin position="60"/>
        <end position="128"/>
    </location>
</feature>
<keyword evidence="1" id="KW-0645">Protease</keyword>
<gene>
    <name evidence="5" type="primary">CNDP2_1</name>
    <name evidence="5" type="ORF">E2C01_035687</name>
</gene>
<keyword evidence="3" id="KW-0378">Hydrolase</keyword>
<evidence type="ECO:0000256" key="3">
    <source>
        <dbReference type="ARBA" id="ARBA00022801"/>
    </source>
</evidence>
<proteinExistence type="predicted"/>
<organism evidence="5 6">
    <name type="scientific">Portunus trituberculatus</name>
    <name type="common">Swimming crab</name>
    <name type="synonym">Neptunus trituberculatus</name>
    <dbReference type="NCBI Taxonomy" id="210409"/>
    <lineage>
        <taxon>Eukaryota</taxon>
        <taxon>Metazoa</taxon>
        <taxon>Ecdysozoa</taxon>
        <taxon>Arthropoda</taxon>
        <taxon>Crustacea</taxon>
        <taxon>Multicrustacea</taxon>
        <taxon>Malacostraca</taxon>
        <taxon>Eumalacostraca</taxon>
        <taxon>Eucarida</taxon>
        <taxon>Decapoda</taxon>
        <taxon>Pleocyemata</taxon>
        <taxon>Brachyura</taxon>
        <taxon>Eubrachyura</taxon>
        <taxon>Portunoidea</taxon>
        <taxon>Portunidae</taxon>
        <taxon>Portuninae</taxon>
        <taxon>Portunus</taxon>
    </lineage>
</organism>
<dbReference type="PANTHER" id="PTHR43270:SF4">
    <property type="entry name" value="CARNOSINE DIPEPTIDASE 2, ISOFORM A"/>
    <property type="match status" value="1"/>
</dbReference>
<dbReference type="AlphaFoldDB" id="A0A5B7FC48"/>
<dbReference type="GO" id="GO:0046872">
    <property type="term" value="F:metal ion binding"/>
    <property type="evidence" value="ECO:0007669"/>
    <property type="project" value="UniProtKB-KW"/>
</dbReference>
<dbReference type="Proteomes" id="UP000324222">
    <property type="component" value="Unassembled WGS sequence"/>
</dbReference>
<name>A0A5B7FC48_PORTR</name>
<dbReference type="EMBL" id="VSRR010005297">
    <property type="protein sequence ID" value="MPC42074.1"/>
    <property type="molecule type" value="Genomic_DNA"/>
</dbReference>
<dbReference type="OrthoDB" id="7832001at2759"/>
<dbReference type="Gene3D" id="3.40.630.10">
    <property type="entry name" value="Zn peptidases"/>
    <property type="match status" value="2"/>
</dbReference>
<evidence type="ECO:0000259" key="4">
    <source>
        <dbReference type="Pfam" id="PF07687"/>
    </source>
</evidence>
<keyword evidence="2" id="KW-0479">Metal-binding</keyword>
<evidence type="ECO:0000256" key="1">
    <source>
        <dbReference type="ARBA" id="ARBA00022670"/>
    </source>
</evidence>
<dbReference type="Pfam" id="PF07687">
    <property type="entry name" value="M20_dimer"/>
    <property type="match status" value="1"/>
</dbReference>